<keyword evidence="1" id="KW-0677">Repeat</keyword>
<dbReference type="NCBIfam" id="TIGR00756">
    <property type="entry name" value="PPR"/>
    <property type="match status" value="1"/>
</dbReference>
<gene>
    <name evidence="3" type="ORF">Scep_017241</name>
</gene>
<name>A0AAP0IQI7_9MAGN</name>
<evidence type="ECO:0000256" key="2">
    <source>
        <dbReference type="PROSITE-ProRule" id="PRU00708"/>
    </source>
</evidence>
<dbReference type="InterPro" id="IPR011990">
    <property type="entry name" value="TPR-like_helical_dom_sf"/>
</dbReference>
<sequence length="88" mass="9596">MGVVILFVSALIGRYTDFGCGEIGKKVFDEMPQRGLVLWTALIRSYVSARSAEEGLRLFVKMREVGVMPHDHVALAIVVSGCSQLGVN</sequence>
<dbReference type="Pfam" id="PF01535">
    <property type="entry name" value="PPR"/>
    <property type="match status" value="2"/>
</dbReference>
<reference evidence="3 4" key="1">
    <citation type="submission" date="2024-01" db="EMBL/GenBank/DDBJ databases">
        <title>Genome assemblies of Stephania.</title>
        <authorList>
            <person name="Yang L."/>
        </authorList>
    </citation>
    <scope>NUCLEOTIDE SEQUENCE [LARGE SCALE GENOMIC DNA]</scope>
    <source>
        <strain evidence="3">JXDWG</strain>
        <tissue evidence="3">Leaf</tissue>
    </source>
</reference>
<dbReference type="EMBL" id="JBBNAG010000007">
    <property type="protein sequence ID" value="KAK9119148.1"/>
    <property type="molecule type" value="Genomic_DNA"/>
</dbReference>
<dbReference type="Gene3D" id="1.25.40.10">
    <property type="entry name" value="Tetratricopeptide repeat domain"/>
    <property type="match status" value="1"/>
</dbReference>
<dbReference type="InterPro" id="IPR046960">
    <property type="entry name" value="PPR_At4g14850-like_plant"/>
</dbReference>
<proteinExistence type="predicted"/>
<organism evidence="3 4">
    <name type="scientific">Stephania cephalantha</name>
    <dbReference type="NCBI Taxonomy" id="152367"/>
    <lineage>
        <taxon>Eukaryota</taxon>
        <taxon>Viridiplantae</taxon>
        <taxon>Streptophyta</taxon>
        <taxon>Embryophyta</taxon>
        <taxon>Tracheophyta</taxon>
        <taxon>Spermatophyta</taxon>
        <taxon>Magnoliopsida</taxon>
        <taxon>Ranunculales</taxon>
        <taxon>Menispermaceae</taxon>
        <taxon>Menispermoideae</taxon>
        <taxon>Cissampelideae</taxon>
        <taxon>Stephania</taxon>
    </lineage>
</organism>
<keyword evidence="4" id="KW-1185">Reference proteome</keyword>
<accession>A0AAP0IQI7</accession>
<evidence type="ECO:0000313" key="4">
    <source>
        <dbReference type="Proteomes" id="UP001419268"/>
    </source>
</evidence>
<evidence type="ECO:0008006" key="5">
    <source>
        <dbReference type="Google" id="ProtNLM"/>
    </source>
</evidence>
<dbReference type="PROSITE" id="PS51375">
    <property type="entry name" value="PPR"/>
    <property type="match status" value="1"/>
</dbReference>
<dbReference type="AlphaFoldDB" id="A0AAP0IQI7"/>
<protein>
    <recommendedName>
        <fullName evidence="5">Pentatricopeptide repeat-containing protein</fullName>
    </recommendedName>
</protein>
<evidence type="ECO:0000313" key="3">
    <source>
        <dbReference type="EMBL" id="KAK9119148.1"/>
    </source>
</evidence>
<evidence type="ECO:0000256" key="1">
    <source>
        <dbReference type="ARBA" id="ARBA00022737"/>
    </source>
</evidence>
<dbReference type="PANTHER" id="PTHR47926">
    <property type="entry name" value="PENTATRICOPEPTIDE REPEAT-CONTAINING PROTEIN"/>
    <property type="match status" value="1"/>
</dbReference>
<dbReference type="GO" id="GO:0003723">
    <property type="term" value="F:RNA binding"/>
    <property type="evidence" value="ECO:0007669"/>
    <property type="project" value="InterPro"/>
</dbReference>
<comment type="caution">
    <text evidence="3">The sequence shown here is derived from an EMBL/GenBank/DDBJ whole genome shotgun (WGS) entry which is preliminary data.</text>
</comment>
<dbReference type="InterPro" id="IPR002885">
    <property type="entry name" value="PPR_rpt"/>
</dbReference>
<feature type="repeat" description="PPR" evidence="2">
    <location>
        <begin position="35"/>
        <end position="69"/>
    </location>
</feature>
<dbReference type="Proteomes" id="UP001419268">
    <property type="component" value="Unassembled WGS sequence"/>
</dbReference>
<dbReference type="GO" id="GO:0009451">
    <property type="term" value="P:RNA modification"/>
    <property type="evidence" value="ECO:0007669"/>
    <property type="project" value="InterPro"/>
</dbReference>